<dbReference type="Pfam" id="PF12937">
    <property type="entry name" value="F-box-like"/>
    <property type="match status" value="1"/>
</dbReference>
<gene>
    <name evidence="3" type="ORF">TSOC_014177</name>
</gene>
<feature type="compositionally biased region" description="Pro residues" evidence="1">
    <location>
        <begin position="82"/>
        <end position="91"/>
    </location>
</feature>
<dbReference type="SUPFAM" id="SSF81383">
    <property type="entry name" value="F-box domain"/>
    <property type="match status" value="1"/>
</dbReference>
<keyword evidence="4" id="KW-1185">Reference proteome</keyword>
<dbReference type="Proteomes" id="UP000236333">
    <property type="component" value="Unassembled WGS sequence"/>
</dbReference>
<dbReference type="InterPro" id="IPR001810">
    <property type="entry name" value="F-box_dom"/>
</dbReference>
<protein>
    <recommendedName>
        <fullName evidence="2">F-box domain-containing protein</fullName>
    </recommendedName>
</protein>
<feature type="domain" description="F-box" evidence="2">
    <location>
        <begin position="84"/>
        <end position="131"/>
    </location>
</feature>
<reference evidence="3 4" key="1">
    <citation type="journal article" date="2017" name="Mol. Biol. Evol.">
        <title>The 4-celled Tetrabaena socialis nuclear genome reveals the essential components for genetic control of cell number at the origin of multicellularity in the volvocine lineage.</title>
        <authorList>
            <person name="Featherston J."/>
            <person name="Arakaki Y."/>
            <person name="Hanschen E.R."/>
            <person name="Ferris P.J."/>
            <person name="Michod R.E."/>
            <person name="Olson B.J.S.C."/>
            <person name="Nozaki H."/>
            <person name="Durand P.M."/>
        </authorList>
    </citation>
    <scope>NUCLEOTIDE SEQUENCE [LARGE SCALE GENOMIC DNA]</scope>
    <source>
        <strain evidence="3 4">NIES-571</strain>
    </source>
</reference>
<feature type="region of interest" description="Disordered" evidence="1">
    <location>
        <begin position="25"/>
        <end position="91"/>
    </location>
</feature>
<evidence type="ECO:0000256" key="1">
    <source>
        <dbReference type="SAM" id="MobiDB-lite"/>
    </source>
</evidence>
<evidence type="ECO:0000259" key="2">
    <source>
        <dbReference type="PROSITE" id="PS50181"/>
    </source>
</evidence>
<organism evidence="3 4">
    <name type="scientific">Tetrabaena socialis</name>
    <dbReference type="NCBI Taxonomy" id="47790"/>
    <lineage>
        <taxon>Eukaryota</taxon>
        <taxon>Viridiplantae</taxon>
        <taxon>Chlorophyta</taxon>
        <taxon>core chlorophytes</taxon>
        <taxon>Chlorophyceae</taxon>
        <taxon>CS clade</taxon>
        <taxon>Chlamydomonadales</taxon>
        <taxon>Tetrabaenaceae</taxon>
        <taxon>Tetrabaena</taxon>
    </lineage>
</organism>
<comment type="caution">
    <text evidence="3">The sequence shown here is derived from an EMBL/GenBank/DDBJ whole genome shotgun (WGS) entry which is preliminary data.</text>
</comment>
<dbReference type="Gene3D" id="2.60.120.260">
    <property type="entry name" value="Galactose-binding domain-like"/>
    <property type="match status" value="1"/>
</dbReference>
<accession>A0A2J7ZIC4</accession>
<dbReference type="OrthoDB" id="527505at2759"/>
<dbReference type="PROSITE" id="PS50181">
    <property type="entry name" value="FBOX"/>
    <property type="match status" value="1"/>
</dbReference>
<dbReference type="Gene3D" id="1.20.1280.50">
    <property type="match status" value="1"/>
</dbReference>
<evidence type="ECO:0000313" key="3">
    <source>
        <dbReference type="EMBL" id="PNH00022.1"/>
    </source>
</evidence>
<proteinExistence type="predicted"/>
<sequence length="420" mass="44321">MALMEYEVEARRLGEAVALRCAGGTTASGSERGAAPAPPMAGGVPPAPAAASVPEVAAPPAATAALRAARTGAGAGSHSTGPPLPPAPELPPDLLQQVLRRCDRDTLVGVVPLVCRAWRTAQRRPEIWREHLASPLMAQLDPLLALGPPLSLPRLYLIMQGRNFLRNPSPQELALVTTTVMGDGVAWEAPPAGIRSYCDAVTGLAAPPPPLPYPGSGPRLVARVQAQLQSLFGNGSGGFGNGSSGTRGGWEEQQQGCLATANDWCEVVQVVDLDWELQRRGLPAAQAANLLDAGLSLRLSVHVGSRWDCVGQYSVGLLLDEGNCGANGYGYANGSDGTDDSIPCLQSFVMRPTRHHFYLGRACCTSDTWSSFQYTVPACPRGFRRAIVMLRGRRAPNSMIVSPMPRFCGAKFAAAELVFV</sequence>
<dbReference type="InterPro" id="IPR036047">
    <property type="entry name" value="F-box-like_dom_sf"/>
</dbReference>
<dbReference type="EMBL" id="PGGS01001796">
    <property type="protein sequence ID" value="PNH00022.1"/>
    <property type="molecule type" value="Genomic_DNA"/>
</dbReference>
<feature type="compositionally biased region" description="Low complexity" evidence="1">
    <location>
        <begin position="32"/>
        <end position="81"/>
    </location>
</feature>
<name>A0A2J7ZIC4_9CHLO</name>
<evidence type="ECO:0000313" key="4">
    <source>
        <dbReference type="Proteomes" id="UP000236333"/>
    </source>
</evidence>
<dbReference type="AlphaFoldDB" id="A0A2J7ZIC4"/>